<name>A0A8S0VYK9_CYCAE</name>
<evidence type="ECO:0000259" key="3">
    <source>
        <dbReference type="Pfam" id="PF01243"/>
    </source>
</evidence>
<dbReference type="InterPro" id="IPR011576">
    <property type="entry name" value="Pyridox_Oxase_N"/>
</dbReference>
<dbReference type="PANTHER" id="PTHR39336:SF3">
    <property type="entry name" value="PYRIDOXAMINE PHOSPHATE OXIDASE"/>
    <property type="match status" value="1"/>
</dbReference>
<evidence type="ECO:0000256" key="2">
    <source>
        <dbReference type="SAM" id="Phobius"/>
    </source>
</evidence>
<feature type="compositionally biased region" description="Low complexity" evidence="1">
    <location>
        <begin position="177"/>
        <end position="191"/>
    </location>
</feature>
<dbReference type="Proteomes" id="UP000467700">
    <property type="component" value="Unassembled WGS sequence"/>
</dbReference>
<dbReference type="AlphaFoldDB" id="A0A8S0VYK9"/>
<accession>A0A8S0VYK9</accession>
<keyword evidence="2" id="KW-0812">Transmembrane</keyword>
<evidence type="ECO:0000313" key="4">
    <source>
        <dbReference type="EMBL" id="CAA7262511.1"/>
    </source>
</evidence>
<dbReference type="SUPFAM" id="SSF50475">
    <property type="entry name" value="FMN-binding split barrel"/>
    <property type="match status" value="1"/>
</dbReference>
<gene>
    <name evidence="4" type="ORF">AAE3_LOCUS4980</name>
</gene>
<keyword evidence="2" id="KW-1133">Transmembrane helix</keyword>
<dbReference type="Gene3D" id="2.30.110.10">
    <property type="entry name" value="Electron Transport, Fmn-binding Protein, Chain A"/>
    <property type="match status" value="1"/>
</dbReference>
<reference evidence="4 5" key="1">
    <citation type="submission" date="2020-01" db="EMBL/GenBank/DDBJ databases">
        <authorList>
            <person name="Gupta K D."/>
        </authorList>
    </citation>
    <scope>NUCLEOTIDE SEQUENCE [LARGE SCALE GENOMIC DNA]</scope>
</reference>
<protein>
    <recommendedName>
        <fullName evidence="3">Pyridoxamine 5'-phosphate oxidase N-terminal domain-containing protein</fullName>
    </recommendedName>
</protein>
<feature type="domain" description="Pyridoxamine 5'-phosphate oxidase N-terminal" evidence="3">
    <location>
        <begin position="9"/>
        <end position="134"/>
    </location>
</feature>
<proteinExistence type="predicted"/>
<sequence>MGHFVDEIPPHLAEWILKQQMFWVASAPLSPDGHVNVSPKAIEGTFHVVNSRRVWYEDLSGTGAETVSHIRENGRVTILFHAFEGPARIVRLYGKGFFYEIGTPEYEALLPADKRIPGSRAVIGVDVHKVGTTCGYAVPYYKFIGHRSQLVDWAARKEAFDHEDTITAKSAPPPPSASTAPSHSSLSPSPSVSGASWRELINPKGMVQWWQSRNLKSIDGLPAFSVNLGRGFPFGFSIRPAPIQNPRLLHKERSIAPSANASYLSSTAQKLEESPELHSDVMLATKHQAYHDISTLTAAVVPFLLTFIVGVWLGRMYESHISGDQGSLIAQAFRDRHDSFTSLIRN</sequence>
<evidence type="ECO:0000313" key="5">
    <source>
        <dbReference type="Proteomes" id="UP000467700"/>
    </source>
</evidence>
<dbReference type="OrthoDB" id="539398at2759"/>
<keyword evidence="2" id="KW-0472">Membrane</keyword>
<dbReference type="InterPro" id="IPR012349">
    <property type="entry name" value="Split_barrel_FMN-bd"/>
</dbReference>
<evidence type="ECO:0000256" key="1">
    <source>
        <dbReference type="SAM" id="MobiDB-lite"/>
    </source>
</evidence>
<feature type="transmembrane region" description="Helical" evidence="2">
    <location>
        <begin position="293"/>
        <end position="313"/>
    </location>
</feature>
<keyword evidence="5" id="KW-1185">Reference proteome</keyword>
<comment type="caution">
    <text evidence="4">The sequence shown here is derived from an EMBL/GenBank/DDBJ whole genome shotgun (WGS) entry which is preliminary data.</text>
</comment>
<dbReference type="Pfam" id="PF01243">
    <property type="entry name" value="PNPOx_N"/>
    <property type="match status" value="1"/>
</dbReference>
<dbReference type="PANTHER" id="PTHR39336">
    <property type="entry name" value="PYRIDOXAMINE PHOSPHATE OXIDASE FAMILY PROTEIN (AFU_ORTHOLOGUE AFUA_6G11440)"/>
    <property type="match status" value="1"/>
</dbReference>
<feature type="region of interest" description="Disordered" evidence="1">
    <location>
        <begin position="166"/>
        <end position="191"/>
    </location>
</feature>
<organism evidence="4 5">
    <name type="scientific">Cyclocybe aegerita</name>
    <name type="common">Black poplar mushroom</name>
    <name type="synonym">Agrocybe aegerita</name>
    <dbReference type="NCBI Taxonomy" id="1973307"/>
    <lineage>
        <taxon>Eukaryota</taxon>
        <taxon>Fungi</taxon>
        <taxon>Dikarya</taxon>
        <taxon>Basidiomycota</taxon>
        <taxon>Agaricomycotina</taxon>
        <taxon>Agaricomycetes</taxon>
        <taxon>Agaricomycetidae</taxon>
        <taxon>Agaricales</taxon>
        <taxon>Agaricineae</taxon>
        <taxon>Bolbitiaceae</taxon>
        <taxon>Cyclocybe</taxon>
    </lineage>
</organism>
<dbReference type="EMBL" id="CACVBS010000036">
    <property type="protein sequence ID" value="CAA7262511.1"/>
    <property type="molecule type" value="Genomic_DNA"/>
</dbReference>